<feature type="compositionally biased region" description="Polar residues" evidence="1">
    <location>
        <begin position="14"/>
        <end position="24"/>
    </location>
</feature>
<dbReference type="Proteomes" id="UP000708208">
    <property type="component" value="Unassembled WGS sequence"/>
</dbReference>
<feature type="non-terminal residue" evidence="2">
    <location>
        <position position="1"/>
    </location>
</feature>
<accession>A0A8J2PAA2</accession>
<dbReference type="AlphaFoldDB" id="A0A8J2PAA2"/>
<comment type="caution">
    <text evidence="2">The sequence shown here is derived from an EMBL/GenBank/DDBJ whole genome shotgun (WGS) entry which is preliminary data.</text>
</comment>
<dbReference type="EMBL" id="CAJVCH010487961">
    <property type="protein sequence ID" value="CAG7820721.1"/>
    <property type="molecule type" value="Genomic_DNA"/>
</dbReference>
<feature type="region of interest" description="Disordered" evidence="1">
    <location>
        <begin position="1"/>
        <end position="37"/>
    </location>
</feature>
<organism evidence="2 3">
    <name type="scientific">Allacma fusca</name>
    <dbReference type="NCBI Taxonomy" id="39272"/>
    <lineage>
        <taxon>Eukaryota</taxon>
        <taxon>Metazoa</taxon>
        <taxon>Ecdysozoa</taxon>
        <taxon>Arthropoda</taxon>
        <taxon>Hexapoda</taxon>
        <taxon>Collembola</taxon>
        <taxon>Symphypleona</taxon>
        <taxon>Sminthuridae</taxon>
        <taxon>Allacma</taxon>
    </lineage>
</organism>
<gene>
    <name evidence="2" type="ORF">AFUS01_LOCUS31097</name>
</gene>
<proteinExistence type="predicted"/>
<keyword evidence="3" id="KW-1185">Reference proteome</keyword>
<evidence type="ECO:0000313" key="2">
    <source>
        <dbReference type="EMBL" id="CAG7820721.1"/>
    </source>
</evidence>
<protein>
    <submittedName>
        <fullName evidence="2">Uncharacterized protein</fullName>
    </submittedName>
</protein>
<feature type="compositionally biased region" description="Low complexity" evidence="1">
    <location>
        <begin position="25"/>
        <end position="36"/>
    </location>
</feature>
<evidence type="ECO:0000313" key="3">
    <source>
        <dbReference type="Proteomes" id="UP000708208"/>
    </source>
</evidence>
<name>A0A8J2PAA2_9HEXA</name>
<reference evidence="2" key="1">
    <citation type="submission" date="2021-06" db="EMBL/GenBank/DDBJ databases">
        <authorList>
            <person name="Hodson N. C."/>
            <person name="Mongue J. A."/>
            <person name="Jaron S. K."/>
        </authorList>
    </citation>
    <scope>NUCLEOTIDE SEQUENCE</scope>
</reference>
<evidence type="ECO:0000256" key="1">
    <source>
        <dbReference type="SAM" id="MobiDB-lite"/>
    </source>
</evidence>
<sequence length="135" mass="14933">MDEVPDIEAAHEISTANSSTLSPASTDNSVQSSNQDDSIEAIARLEAKIEKLKSAKKGYKQKLEEQRELIEELQRKMKSSLSRKKKVELLEGSGVYLRASKVAAAKLASRTPSILATNLFRFVFSSDEMIGRSLM</sequence>